<dbReference type="Proteomes" id="UP000019149">
    <property type="component" value="Unassembled WGS sequence"/>
</dbReference>
<dbReference type="SMR" id="W6UIZ3"/>
<dbReference type="KEGG" id="egl:EGR_03974"/>
<feature type="transmembrane region" description="Helical" evidence="13">
    <location>
        <begin position="266"/>
        <end position="288"/>
    </location>
</feature>
<proteinExistence type="predicted"/>
<keyword evidence="6" id="KW-0851">Voltage-gated channel</keyword>
<evidence type="ECO:0000256" key="12">
    <source>
        <dbReference type="SAM" id="MobiDB-lite"/>
    </source>
</evidence>
<feature type="compositionally biased region" description="Low complexity" evidence="12">
    <location>
        <begin position="515"/>
        <end position="526"/>
    </location>
</feature>
<evidence type="ECO:0000256" key="13">
    <source>
        <dbReference type="SAM" id="Phobius"/>
    </source>
</evidence>
<dbReference type="InterPro" id="IPR003975">
    <property type="entry name" value="K_chnl_volt-dep_Kv4"/>
</dbReference>
<evidence type="ECO:0000256" key="1">
    <source>
        <dbReference type="ARBA" id="ARBA00004141"/>
    </source>
</evidence>
<evidence type="ECO:0000256" key="7">
    <source>
        <dbReference type="ARBA" id="ARBA00022958"/>
    </source>
</evidence>
<feature type="domain" description="Potassium channel tetramerisation-type BTB" evidence="15">
    <location>
        <begin position="54"/>
        <end position="143"/>
    </location>
</feature>
<dbReference type="CTD" id="36339689"/>
<dbReference type="STRING" id="6210.W6UIZ3"/>
<evidence type="ECO:0000256" key="3">
    <source>
        <dbReference type="ARBA" id="ARBA00022538"/>
    </source>
</evidence>
<dbReference type="PANTHER" id="PTHR11537:SF105">
    <property type="entry name" value="POTASSIUM VOLTAGE-GATED CHANNEL PROTEIN SHAL"/>
    <property type="match status" value="1"/>
</dbReference>
<evidence type="ECO:0000256" key="5">
    <source>
        <dbReference type="ARBA" id="ARBA00022826"/>
    </source>
</evidence>
<evidence type="ECO:0000313" key="17">
    <source>
        <dbReference type="Proteomes" id="UP000019149"/>
    </source>
</evidence>
<dbReference type="InterPro" id="IPR011333">
    <property type="entry name" value="SKP1/BTB/POZ_sf"/>
</dbReference>
<keyword evidence="7" id="KW-0630">Potassium</keyword>
<sequence length="724" mass="81194">MQQSRKDKNFPIWLPIIRASALGWLPLSKNPLPRFSFEDSNDLLTSTIYCNSKLRINVSGVKFEIPRYFVDQYPNTLLGSSEREYFFDEENEEYYFDRDPAIFRYIVDFYRHGFLHFPKSDCFLAYENEMAFFRISTECMGDCCYEHFQDCRREHSERLREGRSTDDLRCVGPTTFRQRLWTSFENPGNSTASLVIYYVTGFFIIVSVLANIIETIPYPEVSPDLSRKSIGDVFSNAFFCLDSACVLIFTVEYLARLYSAPNRWLFFRSVMSLIDVVAILPFYIALLLPNKKTLSGPFTTLRVFRVFRVFKFSRHSQGLRILGYTLKSCASELGFLLFSLTMALIIFATVIYYAERAVPNTTFISIPAAFWYTIVTMTTLGYGDMVPKTILGQLIGGTCALSGVLVIALPVPFIVSNFSRIYHQGQRADKRRAQMNARKARIRKGAASDVTGAEGGGGVFFSQDSSGADSDANGDAEVSMVSSIGHPPILRTTFSSTVRHHSMPPHDSLLPPQPSLISPSQLKGDVGVSGAGGEGPRKRNQSFGSVRFLPQTESPWLPPHSYQPTKRQSILSLEEQRVNGDKDEDDTMAPMTVTEAGDVDDDSRKAKGNCGIQIRVDKENSQYESADLTTSRLGESEVGDGTSNTLSDLATRHVEKSTMSLFIDDSHASQLASQSNQDRVVEIRSPSLQTTRRGHISPSCEAAQSVIRQQHRHLLKCLQIVTVI</sequence>
<keyword evidence="4 13" id="KW-0812">Transmembrane</keyword>
<feature type="region of interest" description="Disordered" evidence="12">
    <location>
        <begin position="498"/>
        <end position="570"/>
    </location>
</feature>
<feature type="region of interest" description="Disordered" evidence="12">
    <location>
        <begin position="623"/>
        <end position="645"/>
    </location>
</feature>
<comment type="subcellular location">
    <subcellularLocation>
        <location evidence="1">Membrane</location>
        <topology evidence="1">Multi-pass membrane protein</topology>
    </subcellularLocation>
</comment>
<keyword evidence="11" id="KW-0407">Ion channel</keyword>
<dbReference type="Gene3D" id="1.20.120.350">
    <property type="entry name" value="Voltage-gated potassium channels. Chain C"/>
    <property type="match status" value="1"/>
</dbReference>
<dbReference type="RefSeq" id="XP_024352322.1">
    <property type="nucleotide sequence ID" value="XM_024493223.1"/>
</dbReference>
<dbReference type="OrthoDB" id="433309at2759"/>
<dbReference type="Gene3D" id="3.30.710.10">
    <property type="entry name" value="Potassium Channel Kv1.1, Chain A"/>
    <property type="match status" value="1"/>
</dbReference>
<keyword evidence="17" id="KW-1185">Reference proteome</keyword>
<dbReference type="GO" id="GO:0051260">
    <property type="term" value="P:protein homooligomerization"/>
    <property type="evidence" value="ECO:0007669"/>
    <property type="project" value="InterPro"/>
</dbReference>
<dbReference type="FunFam" id="1.20.120.350:FF:000081">
    <property type="entry name" value="Predicted protein"/>
    <property type="match status" value="1"/>
</dbReference>
<keyword evidence="10 13" id="KW-0472">Membrane</keyword>
<feature type="domain" description="Ion transport" evidence="14">
    <location>
        <begin position="197"/>
        <end position="424"/>
    </location>
</feature>
<evidence type="ECO:0000256" key="11">
    <source>
        <dbReference type="ARBA" id="ARBA00023303"/>
    </source>
</evidence>
<evidence type="ECO:0000256" key="6">
    <source>
        <dbReference type="ARBA" id="ARBA00022882"/>
    </source>
</evidence>
<dbReference type="InterPro" id="IPR005821">
    <property type="entry name" value="Ion_trans_dom"/>
</dbReference>
<dbReference type="InterPro" id="IPR027359">
    <property type="entry name" value="Volt_channel_dom_sf"/>
</dbReference>
<organism evidence="16 17">
    <name type="scientific">Echinococcus granulosus</name>
    <name type="common">Hydatid tapeworm</name>
    <dbReference type="NCBI Taxonomy" id="6210"/>
    <lineage>
        <taxon>Eukaryota</taxon>
        <taxon>Metazoa</taxon>
        <taxon>Spiralia</taxon>
        <taxon>Lophotrochozoa</taxon>
        <taxon>Platyhelminthes</taxon>
        <taxon>Cestoda</taxon>
        <taxon>Eucestoda</taxon>
        <taxon>Cyclophyllidea</taxon>
        <taxon>Taeniidae</taxon>
        <taxon>Echinococcus</taxon>
        <taxon>Echinococcus granulosus group</taxon>
    </lineage>
</organism>
<name>W6UIZ3_ECHGR</name>
<evidence type="ECO:0000256" key="2">
    <source>
        <dbReference type="ARBA" id="ARBA00022448"/>
    </source>
</evidence>
<evidence type="ECO:0000256" key="10">
    <source>
        <dbReference type="ARBA" id="ARBA00023136"/>
    </source>
</evidence>
<evidence type="ECO:0000256" key="4">
    <source>
        <dbReference type="ARBA" id="ARBA00022692"/>
    </source>
</evidence>
<reference evidence="16 17" key="1">
    <citation type="journal article" date="2013" name="Nat. Genet.">
        <title>The genome of the hydatid tapeworm Echinococcus granulosus.</title>
        <authorList>
            <person name="Zheng H."/>
            <person name="Zhang W."/>
            <person name="Zhang L."/>
            <person name="Zhang Z."/>
            <person name="Li J."/>
            <person name="Lu G."/>
            <person name="Zhu Y."/>
            <person name="Wang Y."/>
            <person name="Huang Y."/>
            <person name="Liu J."/>
            <person name="Kang H."/>
            <person name="Chen J."/>
            <person name="Wang L."/>
            <person name="Chen A."/>
            <person name="Yu S."/>
            <person name="Gao Z."/>
            <person name="Jin L."/>
            <person name="Gu W."/>
            <person name="Wang Z."/>
            <person name="Zhao L."/>
            <person name="Shi B."/>
            <person name="Wen H."/>
            <person name="Lin R."/>
            <person name="Jones M.K."/>
            <person name="Brejova B."/>
            <person name="Vinar T."/>
            <person name="Zhao G."/>
            <person name="McManus D.P."/>
            <person name="Chen Z."/>
            <person name="Zhou Y."/>
            <person name="Wang S."/>
        </authorList>
    </citation>
    <scope>NUCLEOTIDE SEQUENCE [LARGE SCALE GENOMIC DNA]</scope>
</reference>
<dbReference type="GO" id="GO:0001508">
    <property type="term" value="P:action potential"/>
    <property type="evidence" value="ECO:0007669"/>
    <property type="project" value="TreeGrafter"/>
</dbReference>
<evidence type="ECO:0000313" key="16">
    <source>
        <dbReference type="EMBL" id="EUB61126.1"/>
    </source>
</evidence>
<dbReference type="SUPFAM" id="SSF81324">
    <property type="entry name" value="Voltage-gated potassium channels"/>
    <property type="match status" value="1"/>
</dbReference>
<dbReference type="Pfam" id="PF02214">
    <property type="entry name" value="BTB_2"/>
    <property type="match status" value="1"/>
</dbReference>
<feature type="transmembrane region" description="Helical" evidence="13">
    <location>
        <begin position="194"/>
        <end position="213"/>
    </location>
</feature>
<gene>
    <name evidence="16" type="ORF">EGR_03974</name>
</gene>
<dbReference type="AlphaFoldDB" id="W6UIZ3"/>
<dbReference type="PANTHER" id="PTHR11537">
    <property type="entry name" value="VOLTAGE-GATED POTASSIUM CHANNEL"/>
    <property type="match status" value="1"/>
</dbReference>
<dbReference type="GO" id="GO:0008076">
    <property type="term" value="C:voltage-gated potassium channel complex"/>
    <property type="evidence" value="ECO:0007669"/>
    <property type="project" value="InterPro"/>
</dbReference>
<evidence type="ECO:0000259" key="15">
    <source>
        <dbReference type="Pfam" id="PF02214"/>
    </source>
</evidence>
<keyword evidence="8 13" id="KW-1133">Transmembrane helix</keyword>
<feature type="transmembrane region" description="Helical" evidence="13">
    <location>
        <begin position="394"/>
        <end position="415"/>
    </location>
</feature>
<dbReference type="SUPFAM" id="SSF54695">
    <property type="entry name" value="POZ domain"/>
    <property type="match status" value="1"/>
</dbReference>
<dbReference type="PRINTS" id="PR00169">
    <property type="entry name" value="KCHANNEL"/>
</dbReference>
<accession>W6UIZ3</accession>
<comment type="caution">
    <text evidence="16">The sequence shown here is derived from an EMBL/GenBank/DDBJ whole genome shotgun (WGS) entry which is preliminary data.</text>
</comment>
<dbReference type="PRINTS" id="PR01491">
    <property type="entry name" value="KVCHANNEL"/>
</dbReference>
<protein>
    <submittedName>
        <fullName evidence="16">Potassium voltage-gated channel subfamily D member 2</fullName>
    </submittedName>
</protein>
<feature type="transmembrane region" description="Helical" evidence="13">
    <location>
        <begin position="333"/>
        <end position="354"/>
    </location>
</feature>
<feature type="transmembrane region" description="Helical" evidence="13">
    <location>
        <begin position="361"/>
        <end position="382"/>
    </location>
</feature>
<keyword evidence="3" id="KW-0633">Potassium transport</keyword>
<keyword evidence="5" id="KW-0631">Potassium channel</keyword>
<keyword evidence="9" id="KW-0406">Ion transport</keyword>
<evidence type="ECO:0000259" key="14">
    <source>
        <dbReference type="Pfam" id="PF00520"/>
    </source>
</evidence>
<evidence type="ECO:0000256" key="9">
    <source>
        <dbReference type="ARBA" id="ARBA00023065"/>
    </source>
</evidence>
<dbReference type="PRINTS" id="PR01497">
    <property type="entry name" value="SHALCHANNEL"/>
</dbReference>
<dbReference type="OMA" id="NEEYYFD"/>
<dbReference type="InterPro" id="IPR003968">
    <property type="entry name" value="K_chnl_volt-dep_Kv"/>
</dbReference>
<feature type="transmembrane region" description="Helical" evidence="13">
    <location>
        <begin position="233"/>
        <end position="254"/>
    </location>
</feature>
<dbReference type="GeneID" id="36339689"/>
<dbReference type="InterPro" id="IPR028325">
    <property type="entry name" value="VG_K_chnl"/>
</dbReference>
<feature type="compositionally biased region" description="Polar residues" evidence="12">
    <location>
        <begin position="623"/>
        <end position="633"/>
    </location>
</feature>
<dbReference type="InterPro" id="IPR003131">
    <property type="entry name" value="T1-type_BTB"/>
</dbReference>
<dbReference type="FunFam" id="1.10.287.70:FF:000028">
    <property type="entry name" value="potassium voltage-gated channel subfamily D member 3"/>
    <property type="match status" value="1"/>
</dbReference>
<dbReference type="Pfam" id="PF00520">
    <property type="entry name" value="Ion_trans"/>
    <property type="match status" value="1"/>
</dbReference>
<dbReference type="GO" id="GO:0005250">
    <property type="term" value="F:A-type (transient outward) potassium channel activity"/>
    <property type="evidence" value="ECO:0007669"/>
    <property type="project" value="TreeGrafter"/>
</dbReference>
<dbReference type="Gene3D" id="1.10.287.70">
    <property type="match status" value="1"/>
</dbReference>
<dbReference type="EMBL" id="APAU02000023">
    <property type="protein sequence ID" value="EUB61126.1"/>
    <property type="molecule type" value="Genomic_DNA"/>
</dbReference>
<keyword evidence="2" id="KW-0813">Transport</keyword>
<evidence type="ECO:0000256" key="8">
    <source>
        <dbReference type="ARBA" id="ARBA00022989"/>
    </source>
</evidence>